<keyword evidence="3 7" id="KW-0507">mRNA processing</keyword>
<dbReference type="Gene3D" id="6.10.250.3160">
    <property type="match status" value="1"/>
</dbReference>
<keyword evidence="8" id="KW-0862">Zinc</keyword>
<comment type="similarity">
    <text evidence="7">Belongs to the protein kinase superfamily. PAN3 family.</text>
</comment>
<feature type="region of interest" description="Disordered" evidence="9">
    <location>
        <begin position="85"/>
        <end position="130"/>
    </location>
</feature>
<feature type="domain" description="C3H1-type" evidence="10">
    <location>
        <begin position="57"/>
        <end position="85"/>
    </location>
</feature>
<dbReference type="InterPro" id="IPR011009">
    <property type="entry name" value="Kinase-like_dom_sf"/>
</dbReference>
<sequence length="681" mass="75766">MEAGVVDSVQEVVLPLPPPPPLYNIDGERFAVPTATMAGAPDLRRQVGSPRPKGRVDRDTPCKNILIYGKCRYENAGCSFNHDDPRNSHASSSSENAKKALNGDSPSFTPSSLTSQPAKKSSLPSQAASAAVFTPRGVGAATPSNNNEPERLFNPAAIKEFTPQNNYDLASATAAAVTPDAAIAPYDPFSTPIAPTQYNPYANDHTTLAGSSATAYYQGQAGYATPLQPPPYHLYANIGPYREDLLPYQRQTRDFFMPDDLREDLQRKSHAALQVIPSTIQLENFHSLVPLDKLDTPHRKNTSIFGWTSWLFKAFSAKTGRIYCLRRIQDYRLGDREATQAIETIKKWKQINNANVVFVHDAFTTSAFGDRSLVFAQDYFPLAQTLTEVHLTAQPQKDHRFRGPPTPSKIQESVIWSYVVQIANALRAIHARDLSARCLDPSKIILTEKNRIRLTACAILDVVQYQGHRSTKEHQQDDFVQLGKLILCLGTGKLPSQLVDVNAEMAAIARKYPSGPKGESALRDLVGWLLTPGEKLADQLITGMPHHVIENLDKNLQHTDTLTSELQRELENGRLVRLLMKLGMINERQEFDSDPGWSENGERYTLKLFRDYVFHRVDEAGRPVFDMGHMVSCLNKLDAGAAERVRLTSRSGETDFIITYAELKKQLNGAFGDLMKHSRRA</sequence>
<dbReference type="SUPFAM" id="SSF56112">
    <property type="entry name" value="Protein kinase-like (PK-like)"/>
    <property type="match status" value="1"/>
</dbReference>
<gene>
    <name evidence="7 11" type="primary">PAN3</name>
    <name evidence="11" type="ORF">Daus18300_013967</name>
</gene>
<proteinExistence type="inferred from homology"/>
<comment type="domain">
    <text evidence="7">The N-terminal zinc finger binds to poly(A) RNA.</text>
</comment>
<reference evidence="11 12" key="1">
    <citation type="journal article" date="2024" name="IMA Fungus">
        <title>IMA Genome - F19 : A genome assembly and annotation guide to empower mycologists, including annotated draft genome sequences of Ceratocystis pirilliformis, Diaporthe australafricana, Fusarium ophioides, Paecilomyces lecythidis, and Sporothrix stenoceras.</title>
        <authorList>
            <person name="Aylward J."/>
            <person name="Wilson A.M."/>
            <person name="Visagie C.M."/>
            <person name="Spraker J."/>
            <person name="Barnes I."/>
            <person name="Buitendag C."/>
            <person name="Ceriani C."/>
            <person name="Del Mar Angel L."/>
            <person name="du Plessis D."/>
            <person name="Fuchs T."/>
            <person name="Gasser K."/>
            <person name="Kramer D."/>
            <person name="Li W."/>
            <person name="Munsamy K."/>
            <person name="Piso A."/>
            <person name="Price J.L."/>
            <person name="Sonnekus B."/>
            <person name="Thomas C."/>
            <person name="van der Nest A."/>
            <person name="van Dijk A."/>
            <person name="van Heerden A."/>
            <person name="van Vuuren N."/>
            <person name="Yilmaz N."/>
            <person name="Duong T.A."/>
            <person name="van der Merwe N.A."/>
            <person name="Wingfield M.J."/>
            <person name="Wingfield B.D."/>
        </authorList>
    </citation>
    <scope>NUCLEOTIDE SEQUENCE [LARGE SCALE GENOMIC DNA]</scope>
    <source>
        <strain evidence="11 12">CMW 18300</strain>
    </source>
</reference>
<dbReference type="HAMAP" id="MF_03181">
    <property type="entry name" value="PAN3"/>
    <property type="match status" value="1"/>
</dbReference>
<keyword evidence="12" id="KW-1185">Reference proteome</keyword>
<evidence type="ECO:0000256" key="6">
    <source>
        <dbReference type="ARBA" id="ARBA00023054"/>
    </source>
</evidence>
<evidence type="ECO:0000313" key="12">
    <source>
        <dbReference type="Proteomes" id="UP001583177"/>
    </source>
</evidence>
<keyword evidence="2 7" id="KW-0963">Cytoplasm</keyword>
<dbReference type="InterPro" id="IPR041332">
    <property type="entry name" value="Pan3_CK"/>
</dbReference>
<evidence type="ECO:0000259" key="10">
    <source>
        <dbReference type="PROSITE" id="PS50103"/>
    </source>
</evidence>
<evidence type="ECO:0000256" key="1">
    <source>
        <dbReference type="ARBA" id="ARBA00004496"/>
    </source>
</evidence>
<keyword evidence="5 7" id="KW-0067">ATP-binding</keyword>
<feature type="zinc finger region" description="C3H1-type" evidence="8">
    <location>
        <begin position="57"/>
        <end position="85"/>
    </location>
</feature>
<keyword evidence="8" id="KW-0479">Metal-binding</keyword>
<dbReference type="Gene3D" id="1.10.510.10">
    <property type="entry name" value="Transferase(Phosphotransferase) domain 1"/>
    <property type="match status" value="1"/>
</dbReference>
<evidence type="ECO:0000256" key="3">
    <source>
        <dbReference type="ARBA" id="ARBA00022664"/>
    </source>
</evidence>
<dbReference type="InterPro" id="IPR000571">
    <property type="entry name" value="Znf_CCCH"/>
</dbReference>
<dbReference type="PROSITE" id="PS50103">
    <property type="entry name" value="ZF_C3H1"/>
    <property type="match status" value="1"/>
</dbReference>
<evidence type="ECO:0000256" key="5">
    <source>
        <dbReference type="ARBA" id="ARBA00022840"/>
    </source>
</evidence>
<comment type="domain">
    <text evidence="7">Contains a pseudokinase domain. The protein kinase domain is predicted to be catalytically inactive because some of the residues important for catalytic activity are substituted and it lacks the equivalent of the binding site for a peptide substrate. However, it has retained an ATP-binding site and ATP-binding is required for mRNA degradation, stimulating the activity of the PAN2 nuclease in vitro. The nucleotide-binding site is juxtaposed to the RNase active site of PAN2 in the complex and may actually bind nucleosides of a poly(A) RNA rather than ATP, feeding the poly(A)-tail to the active site of the deadenylase and thus increasing the efficiency with which this distributive enzyme degrades oligo(A) RNAs.</text>
</comment>
<feature type="coiled-coil region" evidence="7">
    <location>
        <begin position="546"/>
        <end position="584"/>
    </location>
</feature>
<dbReference type="Pfam" id="PF18101">
    <property type="entry name" value="Pan3_CK"/>
    <property type="match status" value="1"/>
</dbReference>
<evidence type="ECO:0000256" key="4">
    <source>
        <dbReference type="ARBA" id="ARBA00022741"/>
    </source>
</evidence>
<comment type="caution">
    <text evidence="11">The sequence shown here is derived from an EMBL/GenBank/DDBJ whole genome shotgun (WGS) entry which is preliminary data.</text>
</comment>
<feature type="binding site" evidence="7">
    <location>
        <begin position="378"/>
        <end position="385"/>
    </location>
    <ligand>
        <name>ATP</name>
        <dbReference type="ChEBI" id="CHEBI:30616"/>
    </ligand>
</feature>
<dbReference type="EMBL" id="JAWRVE010000244">
    <property type="protein sequence ID" value="KAL1847382.1"/>
    <property type="molecule type" value="Genomic_DNA"/>
</dbReference>
<keyword evidence="4 7" id="KW-0547">Nucleotide-binding</keyword>
<dbReference type="PANTHER" id="PTHR12272:SF11">
    <property type="entry name" value="PAN2-PAN3 DEADENYLATION COMPLEX SUBUNIT PAN3"/>
    <property type="match status" value="1"/>
</dbReference>
<accession>A0ABR3VX52</accession>
<comment type="function">
    <text evidence="7">Regulatory subunit of the poly(A)-nuclease (PAN) deadenylation complex, one of two cytoplasmic mRNA deadenylases involved in mRNA turnover. PAN specifically shortens poly(A) tails of RNA and the activity is stimulated by poly(A)-binding protein PAB1. PAN deadenylation is followed by rapid degradation of the shortened mRNA tails by the CCR4-NOT complex. Deadenylated mRNAs are then degraded by two alternative mechanisms, namely exosome-mediated 3'-5' exonucleolytic degradation, or deadenlyation-dependent mRNA decaping and subsequent 5'-3' exonucleolytic degradation by XRN1. May also be involved in post-transcriptional maturation of mRNA poly(A) tails. PAN3 acts as a positive regulator for PAN activity, recruiting the catalytic subunit PAN2 to mRNA via its interaction with RNA and with PAB1.</text>
</comment>
<feature type="binding site" evidence="7">
    <location>
        <begin position="442"/>
        <end position="443"/>
    </location>
    <ligand>
        <name>ATP</name>
        <dbReference type="ChEBI" id="CHEBI:30616"/>
    </ligand>
</feature>
<comment type="subcellular location">
    <subcellularLocation>
        <location evidence="1 7">Cytoplasm</location>
    </subcellularLocation>
</comment>
<keyword evidence="6 7" id="KW-0175">Coiled coil</keyword>
<feature type="region of interest" description="Knob domain" evidence="7">
    <location>
        <begin position="585"/>
        <end position="681"/>
    </location>
</feature>
<dbReference type="Gene3D" id="1.20.5.5160">
    <property type="match status" value="1"/>
</dbReference>
<dbReference type="PANTHER" id="PTHR12272">
    <property type="entry name" value="DEADENYLATION COMPLEX SUBUNIT PAN3"/>
    <property type="match status" value="1"/>
</dbReference>
<dbReference type="Pfam" id="PF25586">
    <property type="entry name" value="zf-CCCH_PAN3"/>
    <property type="match status" value="1"/>
</dbReference>
<protein>
    <recommendedName>
        <fullName evidence="7">PAN2-PAN3 deadenylation complex subunit PAN3</fullName>
    </recommendedName>
    <alternativeName>
        <fullName evidence="7">PAB1P-dependent poly(A)-specific ribonuclease</fullName>
    </alternativeName>
    <alternativeName>
        <fullName evidence="7">Poly(A)-nuclease deadenylation complex subunit 3</fullName>
        <shortName evidence="7">PAN deadenylation complex subunit 3</shortName>
    </alternativeName>
</protein>
<comment type="caution">
    <text evidence="7">Lacks conserved residue(s) required for the propagation of feature annotation.</text>
</comment>
<keyword evidence="8" id="KW-0863">Zinc-finger</keyword>
<comment type="domain">
    <text evidence="7">The pseudokinase domain, the coiled-coil (CC), and C-terminal knob domain (CK) form a structural unit (PKC) that forms an extensive high-affinity interaction surface for PAN2.</text>
</comment>
<evidence type="ECO:0000256" key="9">
    <source>
        <dbReference type="SAM" id="MobiDB-lite"/>
    </source>
</evidence>
<comment type="subunit">
    <text evidence="7">Homodimer. Forms a heterotrimer with a catalytic subunit PAN2 to form the poly(A)-nuclease (PAN) deadenylation complex. Interacts (via PAM-2 motif) with poly(A)-binding protein PAB1 (via PABC domain), conferring substrate specificity of the enzyme complex.</text>
</comment>
<evidence type="ECO:0000256" key="7">
    <source>
        <dbReference type="HAMAP-Rule" id="MF_03181"/>
    </source>
</evidence>
<dbReference type="Gene3D" id="1.10.287.3700">
    <property type="match status" value="1"/>
</dbReference>
<dbReference type="InterPro" id="IPR030844">
    <property type="entry name" value="PAN3"/>
</dbReference>
<evidence type="ECO:0000256" key="2">
    <source>
        <dbReference type="ARBA" id="ARBA00022490"/>
    </source>
</evidence>
<evidence type="ECO:0000313" key="11">
    <source>
        <dbReference type="EMBL" id="KAL1847382.1"/>
    </source>
</evidence>
<organism evidence="11 12">
    <name type="scientific">Diaporthe australafricana</name>
    <dbReference type="NCBI Taxonomy" id="127596"/>
    <lineage>
        <taxon>Eukaryota</taxon>
        <taxon>Fungi</taxon>
        <taxon>Dikarya</taxon>
        <taxon>Ascomycota</taxon>
        <taxon>Pezizomycotina</taxon>
        <taxon>Sordariomycetes</taxon>
        <taxon>Sordariomycetidae</taxon>
        <taxon>Diaporthales</taxon>
        <taxon>Diaporthaceae</taxon>
        <taxon>Diaporthe</taxon>
    </lineage>
</organism>
<evidence type="ECO:0000256" key="8">
    <source>
        <dbReference type="PROSITE-ProRule" id="PRU00723"/>
    </source>
</evidence>
<feature type="compositionally biased region" description="Polar residues" evidence="9">
    <location>
        <begin position="104"/>
        <end position="128"/>
    </location>
</feature>
<feature type="binding site" evidence="7">
    <location>
        <position position="326"/>
    </location>
    <ligand>
        <name>ATP</name>
        <dbReference type="ChEBI" id="CHEBI:30616"/>
    </ligand>
</feature>
<dbReference type="Proteomes" id="UP001583177">
    <property type="component" value="Unassembled WGS sequence"/>
</dbReference>
<name>A0ABR3VX52_9PEZI</name>